<feature type="binding site" evidence="5">
    <location>
        <position position="50"/>
    </location>
    <ligand>
        <name>ATP</name>
        <dbReference type="ChEBI" id="CHEBI:30616"/>
    </ligand>
</feature>
<evidence type="ECO:0000256" key="2">
    <source>
        <dbReference type="ARBA" id="ARBA00022741"/>
    </source>
</evidence>
<dbReference type="SMART" id="SM00220">
    <property type="entry name" value="S_TKc"/>
    <property type="match status" value="1"/>
</dbReference>
<dbReference type="EC" id="2.7.11.1" evidence="7"/>
<organism evidence="7 8">
    <name type="scientific">Engelhardtia mirabilis</name>
    <dbReference type="NCBI Taxonomy" id="2528011"/>
    <lineage>
        <taxon>Bacteria</taxon>
        <taxon>Pseudomonadati</taxon>
        <taxon>Planctomycetota</taxon>
        <taxon>Planctomycetia</taxon>
        <taxon>Planctomycetia incertae sedis</taxon>
        <taxon>Engelhardtia</taxon>
    </lineage>
</organism>
<dbReference type="GO" id="GO:0004674">
    <property type="term" value="F:protein serine/threonine kinase activity"/>
    <property type="evidence" value="ECO:0007669"/>
    <property type="project" value="UniProtKB-EC"/>
</dbReference>
<gene>
    <name evidence="7" type="primary">prkC_11</name>
    <name evidence="7" type="ORF">Pla133_40190</name>
</gene>
<dbReference type="Proteomes" id="UP000316921">
    <property type="component" value="Chromosome"/>
</dbReference>
<keyword evidence="2 5" id="KW-0547">Nucleotide-binding</keyword>
<dbReference type="AlphaFoldDB" id="A0A518BPJ5"/>
<proteinExistence type="predicted"/>
<dbReference type="InterPro" id="IPR017441">
    <property type="entry name" value="Protein_kinase_ATP_BS"/>
</dbReference>
<sequence length="1104" mass="119702">MSAQVHQLQRSGADWPQIPGYRLEAVLGRGSTGIVFRGVQLAVDRRVAVKVLHEELSGKPRIVGRLKREARTLARLHHPHLIGAIDMGEVNGRWWFAMEYVDGPTLADRIRSEGPLSEREALRLFQPLAEALVCLGDAGVVHRDVKPANILLERGPRGGVVRALLADLGLAFAEDDPQLTAQGGTLGTPHYISPEQAIDPSAVDARSDIWAFGATLFHALCGRPPFTGESMAEVLSAVLHARIPDPQQLAPHLGRGLALVVRKCLVREADGRYADARELTEDLERLRERRAPLVSVSGLDPLERRPGRFGRNGWIIAVAGVLALAGSSLVFFDPLSTTDGLATDRPTIADERALLDEILAQSAGESSRLAGAWREVEGLRQETSDEVWLPTRATLLRRIEDEIDRVGRTRGEAIDEALGSSGYKAARDLLELSGLEVVVRQRTGFRVEELPNSARGRLLDWRVERLDEVDRALADGVEAYTHAVRRYRDDVLLPGLARLVEAGSWSSALAETHLDAAALAARAGLDPAGLPLEELEAATLETRVRLATERVSIEGRWAPKFRALVDFIGTLAMDRERQARRQGGLPDELLDLGPAVDAELTRRGLDRAEFPQGSAAALEQARTEAQSSLAEASLQALLEAADEGLRLRADVVAPALLARRRYERAAELWRNFERELDPRVPDELVAAVRVERDLAERLAGILRRAAETVRARRGDTIELRSRNIGVSGELEAGIDPLEDGFRLRSVGRGGERSYAFDLRTLELGDLLGLCGFAPGSDPGHLAAQDRLGLALLFAAEGERDDAERVLFSGPLPDAAAAVVERLAQLVASKQTQAASDELLGRLDADLDERDLAGAAALIDFLLEERIEDAAVGIRSNVLRRDREALARELRSGTDRVSELAGRYPDARVEGVLGTRGRVVILGDAGRASLVLGGAWSRDATGAPAARSSLGWEELAGGAGLSLELAPPFDPAAGPWSVELELDFPAGRDPRAMVLCCGGFVVGWAGGEGASHSGWALGTQGEPELVARLAAGNVEARERGLRAGATHRLRAEWDRLRGVLRVYLDGGLVLRADRSPRELSERPRVELRVLDPVVVRSLEVEGPLR</sequence>
<dbReference type="InterPro" id="IPR008271">
    <property type="entry name" value="Ser/Thr_kinase_AS"/>
</dbReference>
<accession>A0A518BPJ5</accession>
<evidence type="ECO:0000256" key="4">
    <source>
        <dbReference type="ARBA" id="ARBA00022840"/>
    </source>
</evidence>
<dbReference type="PANTHER" id="PTHR43289">
    <property type="entry name" value="MITOGEN-ACTIVATED PROTEIN KINASE KINASE KINASE 20-RELATED"/>
    <property type="match status" value="1"/>
</dbReference>
<dbReference type="PANTHER" id="PTHR43289:SF34">
    <property type="entry name" value="SERINE_THREONINE-PROTEIN KINASE YBDM-RELATED"/>
    <property type="match status" value="1"/>
</dbReference>
<protein>
    <submittedName>
        <fullName evidence="7">Serine/threonine-protein kinase PrkC</fullName>
        <ecNumber evidence="7">2.7.11.1</ecNumber>
    </submittedName>
</protein>
<dbReference type="RefSeq" id="WP_145068313.1">
    <property type="nucleotide sequence ID" value="NZ_CP036287.1"/>
</dbReference>
<evidence type="ECO:0000256" key="1">
    <source>
        <dbReference type="ARBA" id="ARBA00022679"/>
    </source>
</evidence>
<keyword evidence="1 7" id="KW-0808">Transferase</keyword>
<dbReference type="Gene3D" id="1.10.510.10">
    <property type="entry name" value="Transferase(Phosphotransferase) domain 1"/>
    <property type="match status" value="1"/>
</dbReference>
<dbReference type="EMBL" id="CP036287">
    <property type="protein sequence ID" value="QDU68904.1"/>
    <property type="molecule type" value="Genomic_DNA"/>
</dbReference>
<evidence type="ECO:0000259" key="6">
    <source>
        <dbReference type="PROSITE" id="PS50011"/>
    </source>
</evidence>
<evidence type="ECO:0000256" key="5">
    <source>
        <dbReference type="PROSITE-ProRule" id="PRU10141"/>
    </source>
</evidence>
<dbReference type="InterPro" id="IPR000719">
    <property type="entry name" value="Prot_kinase_dom"/>
</dbReference>
<evidence type="ECO:0000256" key="3">
    <source>
        <dbReference type="ARBA" id="ARBA00022777"/>
    </source>
</evidence>
<dbReference type="InterPro" id="IPR011009">
    <property type="entry name" value="Kinase-like_dom_sf"/>
</dbReference>
<dbReference type="PROSITE" id="PS50011">
    <property type="entry name" value="PROTEIN_KINASE_DOM"/>
    <property type="match status" value="1"/>
</dbReference>
<evidence type="ECO:0000313" key="8">
    <source>
        <dbReference type="Proteomes" id="UP000316921"/>
    </source>
</evidence>
<name>A0A518BPJ5_9BACT</name>
<keyword evidence="4 5" id="KW-0067">ATP-binding</keyword>
<reference evidence="7 8" key="1">
    <citation type="submission" date="2019-02" db="EMBL/GenBank/DDBJ databases">
        <title>Deep-cultivation of Planctomycetes and their phenomic and genomic characterization uncovers novel biology.</title>
        <authorList>
            <person name="Wiegand S."/>
            <person name="Jogler M."/>
            <person name="Boedeker C."/>
            <person name="Pinto D."/>
            <person name="Vollmers J."/>
            <person name="Rivas-Marin E."/>
            <person name="Kohn T."/>
            <person name="Peeters S.H."/>
            <person name="Heuer A."/>
            <person name="Rast P."/>
            <person name="Oberbeckmann S."/>
            <person name="Bunk B."/>
            <person name="Jeske O."/>
            <person name="Meyerdierks A."/>
            <person name="Storesund J.E."/>
            <person name="Kallscheuer N."/>
            <person name="Luecker S."/>
            <person name="Lage O.M."/>
            <person name="Pohl T."/>
            <person name="Merkel B.J."/>
            <person name="Hornburger P."/>
            <person name="Mueller R.-W."/>
            <person name="Bruemmer F."/>
            <person name="Labrenz M."/>
            <person name="Spormann A.M."/>
            <person name="Op den Camp H."/>
            <person name="Overmann J."/>
            <person name="Amann R."/>
            <person name="Jetten M.S.M."/>
            <person name="Mascher T."/>
            <person name="Medema M.H."/>
            <person name="Devos D.P."/>
            <person name="Kaster A.-K."/>
            <person name="Ovreas L."/>
            <person name="Rohde M."/>
            <person name="Galperin M.Y."/>
            <person name="Jogler C."/>
        </authorList>
    </citation>
    <scope>NUCLEOTIDE SEQUENCE [LARGE SCALE GENOMIC DNA]</scope>
    <source>
        <strain evidence="7 8">Pla133</strain>
    </source>
</reference>
<dbReference type="SUPFAM" id="SSF56112">
    <property type="entry name" value="Protein kinase-like (PK-like)"/>
    <property type="match status" value="1"/>
</dbReference>
<evidence type="ECO:0000313" key="7">
    <source>
        <dbReference type="EMBL" id="QDU68904.1"/>
    </source>
</evidence>
<dbReference type="CDD" id="cd14014">
    <property type="entry name" value="STKc_PknB_like"/>
    <property type="match status" value="1"/>
</dbReference>
<keyword evidence="3 7" id="KW-0418">Kinase</keyword>
<feature type="domain" description="Protein kinase" evidence="6">
    <location>
        <begin position="21"/>
        <end position="286"/>
    </location>
</feature>
<dbReference type="PROSITE" id="PS00107">
    <property type="entry name" value="PROTEIN_KINASE_ATP"/>
    <property type="match status" value="1"/>
</dbReference>
<dbReference type="Pfam" id="PF00069">
    <property type="entry name" value="Pkinase"/>
    <property type="match status" value="1"/>
</dbReference>
<dbReference type="GO" id="GO:0005524">
    <property type="term" value="F:ATP binding"/>
    <property type="evidence" value="ECO:0007669"/>
    <property type="project" value="UniProtKB-UniRule"/>
</dbReference>
<dbReference type="KEGG" id="pbap:Pla133_40190"/>
<dbReference type="PROSITE" id="PS00108">
    <property type="entry name" value="PROTEIN_KINASE_ST"/>
    <property type="match status" value="1"/>
</dbReference>
<dbReference type="Gene3D" id="3.30.200.20">
    <property type="entry name" value="Phosphorylase Kinase, domain 1"/>
    <property type="match status" value="1"/>
</dbReference>
<keyword evidence="8" id="KW-1185">Reference proteome</keyword>